<dbReference type="Proteomes" id="UP000195667">
    <property type="component" value="Unassembled WGS sequence"/>
</dbReference>
<dbReference type="EMBL" id="FUKI01000092">
    <property type="protein sequence ID" value="SJM91398.1"/>
    <property type="molecule type" value="Genomic_DNA"/>
</dbReference>
<feature type="transmembrane region" description="Helical" evidence="1">
    <location>
        <begin position="68"/>
        <end position="91"/>
    </location>
</feature>
<dbReference type="NCBIfam" id="TIGR03940">
    <property type="entry name" value="PGA_PgaD"/>
    <property type="match status" value="1"/>
</dbReference>
<accession>A0A1R4H545</accession>
<dbReference type="RefSeq" id="WP_087142936.1">
    <property type="nucleotide sequence ID" value="NZ_FUKI01000092.1"/>
</dbReference>
<evidence type="ECO:0000313" key="2">
    <source>
        <dbReference type="EMBL" id="SJM91398.1"/>
    </source>
</evidence>
<protein>
    <recommendedName>
        <fullName evidence="4">Poly-beta-1,6-N-acetyl-D-glucosamine biosynthesis protein PgaD</fullName>
    </recommendedName>
</protein>
<keyword evidence="1" id="KW-0812">Transmembrane</keyword>
<name>A0A1R4H545_9GAMM</name>
<dbReference type="Pfam" id="PF13994">
    <property type="entry name" value="PgaD"/>
    <property type="match status" value="1"/>
</dbReference>
<keyword evidence="1" id="KW-1133">Transmembrane helix</keyword>
<gene>
    <name evidence="2" type="ORF">CRENPOLYSF1_190064</name>
</gene>
<dbReference type="AlphaFoldDB" id="A0A1R4H545"/>
<organism evidence="2 3">
    <name type="scientific">Crenothrix polyspora</name>
    <dbReference type="NCBI Taxonomy" id="360316"/>
    <lineage>
        <taxon>Bacteria</taxon>
        <taxon>Pseudomonadati</taxon>
        <taxon>Pseudomonadota</taxon>
        <taxon>Gammaproteobacteria</taxon>
        <taxon>Methylococcales</taxon>
        <taxon>Crenotrichaceae</taxon>
        <taxon>Crenothrix</taxon>
    </lineage>
</organism>
<dbReference type="GO" id="GO:0043709">
    <property type="term" value="P:cell adhesion involved in single-species biofilm formation"/>
    <property type="evidence" value="ECO:0007669"/>
    <property type="project" value="InterPro"/>
</dbReference>
<evidence type="ECO:0008006" key="4">
    <source>
        <dbReference type="Google" id="ProtNLM"/>
    </source>
</evidence>
<dbReference type="OrthoDB" id="5782986at2"/>
<proteinExistence type="predicted"/>
<keyword evidence="3" id="KW-1185">Reference proteome</keyword>
<feature type="transmembrane region" description="Helical" evidence="1">
    <location>
        <begin position="21"/>
        <end position="48"/>
    </location>
</feature>
<evidence type="ECO:0000256" key="1">
    <source>
        <dbReference type="SAM" id="Phobius"/>
    </source>
</evidence>
<evidence type="ECO:0000313" key="3">
    <source>
        <dbReference type="Proteomes" id="UP000195667"/>
    </source>
</evidence>
<reference evidence="3" key="1">
    <citation type="submission" date="2017-02" db="EMBL/GenBank/DDBJ databases">
        <authorList>
            <person name="Daims H."/>
        </authorList>
    </citation>
    <scope>NUCLEOTIDE SEQUENCE [LARGE SCALE GENOMIC DNA]</scope>
</reference>
<sequence>MKELIINTPSILNLKQKSSSAFLSFIFWLIWFYLWIPLSTFLSWYMGFDLIHFQIIELKHNAKFFGELYFFGKVLTVFGLTFAAWVSYNYYRFRYIERRGQAFHVVGKDLADHFNVNLFSLIEQQSSKYISVSFDDDGNIINHESISLMDRKKFADSLLKE</sequence>
<dbReference type="InterPro" id="IPR023829">
    <property type="entry name" value="PGA_PgaD"/>
</dbReference>
<keyword evidence="1" id="KW-0472">Membrane</keyword>